<evidence type="ECO:0000256" key="2">
    <source>
        <dbReference type="SAM" id="MobiDB-lite"/>
    </source>
</evidence>
<feature type="signal peptide" evidence="3">
    <location>
        <begin position="1"/>
        <end position="18"/>
    </location>
</feature>
<feature type="region of interest" description="Disordered" evidence="2">
    <location>
        <begin position="553"/>
        <end position="627"/>
    </location>
</feature>
<evidence type="ECO:0000313" key="4">
    <source>
        <dbReference type="EMBL" id="KLJ05750.1"/>
    </source>
</evidence>
<name>A0A0H1B2Y1_9EURO</name>
<feature type="compositionally biased region" description="Polar residues" evidence="2">
    <location>
        <begin position="485"/>
        <end position="504"/>
    </location>
</feature>
<feature type="coiled-coil region" evidence="1">
    <location>
        <begin position="292"/>
        <end position="319"/>
    </location>
</feature>
<dbReference type="OrthoDB" id="4184334at2759"/>
<protein>
    <recommendedName>
        <fullName evidence="6">Regulatory protein</fullName>
    </recommendedName>
</protein>
<keyword evidence="5" id="KW-1185">Reference proteome</keyword>
<evidence type="ECO:0000256" key="1">
    <source>
        <dbReference type="SAM" id="Coils"/>
    </source>
</evidence>
<keyword evidence="3" id="KW-0732">Signal</keyword>
<reference evidence="5" key="1">
    <citation type="journal article" date="2015" name="PLoS Genet.">
        <title>The dynamic genome and transcriptome of the human fungal pathogen Blastomyces and close relative Emmonsia.</title>
        <authorList>
            <person name="Munoz J.F."/>
            <person name="Gauthier G.M."/>
            <person name="Desjardins C.A."/>
            <person name="Gallo J.E."/>
            <person name="Holder J."/>
            <person name="Sullivan T.D."/>
            <person name="Marty A.J."/>
            <person name="Carmen J.C."/>
            <person name="Chen Z."/>
            <person name="Ding L."/>
            <person name="Gujja S."/>
            <person name="Magrini V."/>
            <person name="Misas E."/>
            <person name="Mitreva M."/>
            <person name="Priest M."/>
            <person name="Saif S."/>
            <person name="Whiston E.A."/>
            <person name="Young S."/>
            <person name="Zeng Q."/>
            <person name="Goldman W.E."/>
            <person name="Mardis E.R."/>
            <person name="Taylor J.W."/>
            <person name="McEwen J.G."/>
            <person name="Clay O.K."/>
            <person name="Klein B.S."/>
            <person name="Cuomo C.A."/>
        </authorList>
    </citation>
    <scope>NUCLEOTIDE SEQUENCE [LARGE SCALE GENOMIC DNA]</scope>
    <source>
        <strain evidence="5">UAMH 139</strain>
    </source>
</reference>
<comment type="caution">
    <text evidence="4">The sequence shown here is derived from an EMBL/GenBank/DDBJ whole genome shotgun (WGS) entry which is preliminary data.</text>
</comment>
<dbReference type="AlphaFoldDB" id="A0A0H1B2Y1"/>
<evidence type="ECO:0008006" key="6">
    <source>
        <dbReference type="Google" id="ProtNLM"/>
    </source>
</evidence>
<accession>A0A0H1B2Y1</accession>
<feature type="compositionally biased region" description="Basic and acidic residues" evidence="2">
    <location>
        <begin position="467"/>
        <end position="484"/>
    </location>
</feature>
<sequence>MDLIGLVMFSISVALFGGFQKIPFTNIRPEHSFPRRLYGGFRSGYVFGKLGEVLDIILPEEQLMASQESLELSPLANLTACKSPVALAQTTPTSTSTLAPVPMGIGYTPEPTMTRSSIESRALIETSHFSQAERKGRLLELLRTFFLESRNIFIQALVFIIHVSPVLLILCATRICFPFAYTLCKRVVLKPAGRGIGDELDDVVADSELYRPLLLSKLELLKTSGETVALFQAADEALQERMAVITRTFNQCSEEVLEECALLKKAVHKMKSEYATWPTQDELLHDYIKNFKDSLTIAKDDLDNEIDRLKNLIPNFTEEFHNTVRRLDGNLLGSLPMVYLKERRLLDSNIRTIREAMNQLPKLESLQNEAALAKEEMEDIRTQMRNLVTHGREALRDTACIFQEIDELKGKLRYLEDELALSRLALKSADTNEKGFHPLPEPSIVGLPADLRNELVRETNNTDDLGDANHETPQEPNESERGEESNYSPLSSSPTQPHTSSDVPSSLLWEPLVFGPANNHRKGGWNIDADSASSVVFSPHYPPDKERAILWSSSPESDSEIEEEWNEGKARSPRAHQPVNNGGHRVAISEPPKARKARPNKKLRAKQRAARTPSIVRTPQETPVPAV</sequence>
<feature type="compositionally biased region" description="Basic residues" evidence="2">
    <location>
        <begin position="594"/>
        <end position="609"/>
    </location>
</feature>
<feature type="chain" id="PRO_5005199243" description="Regulatory protein" evidence="3">
    <location>
        <begin position="19"/>
        <end position="627"/>
    </location>
</feature>
<organism evidence="4 5">
    <name type="scientific">Blastomyces silverae</name>
    <dbReference type="NCBI Taxonomy" id="2060906"/>
    <lineage>
        <taxon>Eukaryota</taxon>
        <taxon>Fungi</taxon>
        <taxon>Dikarya</taxon>
        <taxon>Ascomycota</taxon>
        <taxon>Pezizomycotina</taxon>
        <taxon>Eurotiomycetes</taxon>
        <taxon>Eurotiomycetidae</taxon>
        <taxon>Onygenales</taxon>
        <taxon>Ajellomycetaceae</taxon>
        <taxon>Blastomyces</taxon>
    </lineage>
</organism>
<gene>
    <name evidence="4" type="ORF">EMPG_10790</name>
</gene>
<evidence type="ECO:0000313" key="5">
    <source>
        <dbReference type="Proteomes" id="UP000053573"/>
    </source>
</evidence>
<feature type="region of interest" description="Disordered" evidence="2">
    <location>
        <begin position="460"/>
        <end position="504"/>
    </location>
</feature>
<dbReference type="Proteomes" id="UP000053573">
    <property type="component" value="Unassembled WGS sequence"/>
</dbReference>
<evidence type="ECO:0000256" key="3">
    <source>
        <dbReference type="SAM" id="SignalP"/>
    </source>
</evidence>
<proteinExistence type="predicted"/>
<dbReference type="EMBL" id="LDEV01003510">
    <property type="protein sequence ID" value="KLJ05750.1"/>
    <property type="molecule type" value="Genomic_DNA"/>
</dbReference>
<keyword evidence="1" id="KW-0175">Coiled coil</keyword>